<dbReference type="EMBL" id="JAFLQW010000462">
    <property type="protein sequence ID" value="MBO0350815.1"/>
    <property type="molecule type" value="Genomic_DNA"/>
</dbReference>
<proteinExistence type="predicted"/>
<protein>
    <submittedName>
        <fullName evidence="1">Uncharacterized protein</fullName>
    </submittedName>
</protein>
<organism evidence="1 2">
    <name type="scientific">Phormidium pseudopriestleyi FRX01</name>
    <dbReference type="NCBI Taxonomy" id="1759528"/>
    <lineage>
        <taxon>Bacteria</taxon>
        <taxon>Bacillati</taxon>
        <taxon>Cyanobacteriota</taxon>
        <taxon>Cyanophyceae</taxon>
        <taxon>Oscillatoriophycideae</taxon>
        <taxon>Oscillatoriales</taxon>
        <taxon>Oscillatoriaceae</taxon>
        <taxon>Phormidium</taxon>
    </lineage>
</organism>
<gene>
    <name evidence="1" type="ORF">J0895_17435</name>
</gene>
<keyword evidence="2" id="KW-1185">Reference proteome</keyword>
<sequence>MTHSQTPIQTAIFSNDTLIKLPTHKFYRQTFLFNELLSILLWAVTRVSYDVNCLIDGSKGTAIQPSGGWDRGTIRLLAIAGFKMRGEETLNHIDCLTRQNPKLILPDTAVIQADTNLICREPRQVSEIVKELKEEVQIACAEMTDFVKPTRLGFPTIEFLEPGKEWRHAEMRLTMELSFISDRTQGDDNGQLRDRVISQSISPLGDVYGPSTAT</sequence>
<accession>A0ABS3FUL8</accession>
<evidence type="ECO:0000313" key="1">
    <source>
        <dbReference type="EMBL" id="MBO0350815.1"/>
    </source>
</evidence>
<name>A0ABS3FUL8_9CYAN</name>
<evidence type="ECO:0000313" key="2">
    <source>
        <dbReference type="Proteomes" id="UP000664844"/>
    </source>
</evidence>
<dbReference type="Proteomes" id="UP000664844">
    <property type="component" value="Unassembled WGS sequence"/>
</dbReference>
<reference evidence="1 2" key="1">
    <citation type="submission" date="2021-03" db="EMBL/GenBank/DDBJ databases">
        <title>Metabolic Capacity of the Antarctic Cyanobacterium Phormidium pseudopriestleyi that Sustains Oxygenic Photosynthesis in the Presence of Hydrogen Sulfide.</title>
        <authorList>
            <person name="Lumian J.E."/>
            <person name="Jungblut A.D."/>
            <person name="Dillon M.L."/>
            <person name="Hawes I."/>
            <person name="Doran P.T."/>
            <person name="Mackey T.J."/>
            <person name="Dick G.J."/>
            <person name="Grettenberger C.L."/>
            <person name="Sumner D.Y."/>
        </authorList>
    </citation>
    <scope>NUCLEOTIDE SEQUENCE [LARGE SCALE GENOMIC DNA]</scope>
    <source>
        <strain evidence="1 2">FRX01</strain>
    </source>
</reference>
<dbReference type="RefSeq" id="WP_207089287.1">
    <property type="nucleotide sequence ID" value="NZ_JAFLQW010000462.1"/>
</dbReference>
<comment type="caution">
    <text evidence="1">The sequence shown here is derived from an EMBL/GenBank/DDBJ whole genome shotgun (WGS) entry which is preliminary data.</text>
</comment>